<organism evidence="14 15">
    <name type="scientific">Cynoglossus semilaevis</name>
    <name type="common">Tongue sole</name>
    <dbReference type="NCBI Taxonomy" id="244447"/>
    <lineage>
        <taxon>Eukaryota</taxon>
        <taxon>Metazoa</taxon>
        <taxon>Chordata</taxon>
        <taxon>Craniata</taxon>
        <taxon>Vertebrata</taxon>
        <taxon>Euteleostomi</taxon>
        <taxon>Actinopterygii</taxon>
        <taxon>Neopterygii</taxon>
        <taxon>Teleostei</taxon>
        <taxon>Neoteleostei</taxon>
        <taxon>Acanthomorphata</taxon>
        <taxon>Carangaria</taxon>
        <taxon>Pleuronectiformes</taxon>
        <taxon>Pleuronectoidei</taxon>
        <taxon>Cynoglossidae</taxon>
        <taxon>Cynoglossinae</taxon>
        <taxon>Cynoglossus</taxon>
    </lineage>
</organism>
<dbReference type="GO" id="GO:0050776">
    <property type="term" value="P:regulation of immune response"/>
    <property type="evidence" value="ECO:0007669"/>
    <property type="project" value="InterPro"/>
</dbReference>
<dbReference type="InterPro" id="IPR009861">
    <property type="entry name" value="HCST"/>
</dbReference>
<feature type="transmembrane region" description="Helical" evidence="13">
    <location>
        <begin position="6"/>
        <end position="35"/>
    </location>
</feature>
<evidence type="ECO:0000256" key="3">
    <source>
        <dbReference type="ARBA" id="ARBA00018050"/>
    </source>
</evidence>
<dbReference type="Proteomes" id="UP000265120">
    <property type="component" value="Chromosome 13"/>
</dbReference>
<evidence type="ECO:0000256" key="6">
    <source>
        <dbReference type="ARBA" id="ARBA00022729"/>
    </source>
</evidence>
<accession>A0A3P8VET9</accession>
<evidence type="ECO:0000256" key="4">
    <source>
        <dbReference type="ARBA" id="ARBA00022553"/>
    </source>
</evidence>
<dbReference type="InParanoid" id="A0A3P8VET9"/>
<evidence type="ECO:0000256" key="9">
    <source>
        <dbReference type="ARBA" id="ARBA00023157"/>
    </source>
</evidence>
<dbReference type="GeneTree" id="ENSGT00670000099472"/>
<name>A0A3P8VET9_CYNSE</name>
<evidence type="ECO:0000313" key="15">
    <source>
        <dbReference type="Proteomes" id="UP000265120"/>
    </source>
</evidence>
<comment type="subcellular location">
    <subcellularLocation>
        <location evidence="1">Membrane</location>
        <topology evidence="1">Single-pass type I membrane protein</topology>
    </subcellularLocation>
</comment>
<comment type="similarity">
    <text evidence="2">Belongs to the DAP10 family.</text>
</comment>
<reference evidence="14" key="3">
    <citation type="submission" date="2025-09" db="UniProtKB">
        <authorList>
            <consortium name="Ensembl"/>
        </authorList>
    </citation>
    <scope>IDENTIFICATION</scope>
</reference>
<keyword evidence="10" id="KW-0325">Glycoprotein</keyword>
<evidence type="ECO:0000256" key="7">
    <source>
        <dbReference type="ARBA" id="ARBA00022989"/>
    </source>
</evidence>
<evidence type="ECO:0000256" key="5">
    <source>
        <dbReference type="ARBA" id="ARBA00022692"/>
    </source>
</evidence>
<sequence>VFYEDLLLFLIYLSPWTIAGIVLADVVLTIIIVVATYRFARIRHRNIENANKVYMNVRANCKR</sequence>
<evidence type="ECO:0000313" key="14">
    <source>
        <dbReference type="Ensembl" id="ENSCSEP00000011741.1"/>
    </source>
</evidence>
<keyword evidence="5 13" id="KW-0812">Transmembrane</keyword>
<evidence type="ECO:0000256" key="8">
    <source>
        <dbReference type="ARBA" id="ARBA00023136"/>
    </source>
</evidence>
<dbReference type="FunCoup" id="A0A3P8VET9">
    <property type="interactions" value="91"/>
</dbReference>
<protein>
    <recommendedName>
        <fullName evidence="3">Hematopoietic cell signal transducer</fullName>
    </recommendedName>
    <alternativeName>
        <fullName evidence="12">DNAX-activation protein 10</fullName>
    </alternativeName>
    <alternativeName>
        <fullName evidence="11">Membrane protein DAP10</fullName>
    </alternativeName>
</protein>
<evidence type="ECO:0000256" key="10">
    <source>
        <dbReference type="ARBA" id="ARBA00023180"/>
    </source>
</evidence>
<keyword evidence="7 13" id="KW-1133">Transmembrane helix</keyword>
<evidence type="ECO:0000256" key="13">
    <source>
        <dbReference type="SAM" id="Phobius"/>
    </source>
</evidence>
<dbReference type="Ensembl" id="ENSCSET00000011881.1">
    <property type="protein sequence ID" value="ENSCSEP00000011741.1"/>
    <property type="gene ID" value="ENSCSEG00000007563.1"/>
</dbReference>
<dbReference type="Pfam" id="PF07213">
    <property type="entry name" value="DAP10"/>
    <property type="match status" value="1"/>
</dbReference>
<evidence type="ECO:0000256" key="1">
    <source>
        <dbReference type="ARBA" id="ARBA00004479"/>
    </source>
</evidence>
<dbReference type="GO" id="GO:0051897">
    <property type="term" value="P:positive regulation of phosphatidylinositol 3-kinase/protein kinase B signal transduction"/>
    <property type="evidence" value="ECO:0007669"/>
    <property type="project" value="InterPro"/>
</dbReference>
<reference evidence="14 15" key="1">
    <citation type="journal article" date="2014" name="Nat. Genet.">
        <title>Whole-genome sequence of a flatfish provides insights into ZW sex chromosome evolution and adaptation to a benthic lifestyle.</title>
        <authorList>
            <person name="Chen S."/>
            <person name="Zhang G."/>
            <person name="Shao C."/>
            <person name="Huang Q."/>
            <person name="Liu G."/>
            <person name="Zhang P."/>
            <person name="Song W."/>
            <person name="An N."/>
            <person name="Chalopin D."/>
            <person name="Volff J.N."/>
            <person name="Hong Y."/>
            <person name="Li Q."/>
            <person name="Sha Z."/>
            <person name="Zhou H."/>
            <person name="Xie M."/>
            <person name="Yu Q."/>
            <person name="Liu Y."/>
            <person name="Xiang H."/>
            <person name="Wang N."/>
            <person name="Wu K."/>
            <person name="Yang C."/>
            <person name="Zhou Q."/>
            <person name="Liao X."/>
            <person name="Yang L."/>
            <person name="Hu Q."/>
            <person name="Zhang J."/>
            <person name="Meng L."/>
            <person name="Jin L."/>
            <person name="Tian Y."/>
            <person name="Lian J."/>
            <person name="Yang J."/>
            <person name="Miao G."/>
            <person name="Liu S."/>
            <person name="Liang Z."/>
            <person name="Yan F."/>
            <person name="Li Y."/>
            <person name="Sun B."/>
            <person name="Zhang H."/>
            <person name="Zhang J."/>
            <person name="Zhu Y."/>
            <person name="Du M."/>
            <person name="Zhao Y."/>
            <person name="Schartl M."/>
            <person name="Tang Q."/>
            <person name="Wang J."/>
        </authorList>
    </citation>
    <scope>NUCLEOTIDE SEQUENCE</scope>
</reference>
<reference evidence="14" key="2">
    <citation type="submission" date="2025-08" db="UniProtKB">
        <authorList>
            <consortium name="Ensembl"/>
        </authorList>
    </citation>
    <scope>IDENTIFICATION</scope>
</reference>
<keyword evidence="8 13" id="KW-0472">Membrane</keyword>
<dbReference type="GO" id="GO:0005102">
    <property type="term" value="F:signaling receptor binding"/>
    <property type="evidence" value="ECO:0007669"/>
    <property type="project" value="InterPro"/>
</dbReference>
<dbReference type="OMA" id="RNIENAN"/>
<dbReference type="AlphaFoldDB" id="A0A3P8VET9"/>
<evidence type="ECO:0000256" key="2">
    <source>
        <dbReference type="ARBA" id="ARBA00006724"/>
    </source>
</evidence>
<evidence type="ECO:0000256" key="12">
    <source>
        <dbReference type="ARBA" id="ARBA00031263"/>
    </source>
</evidence>
<dbReference type="PANTHER" id="PTHR21409">
    <property type="entry name" value="HEMATOPOIETIC CELL SIGNAL TRANSDUCER"/>
    <property type="match status" value="1"/>
</dbReference>
<keyword evidence="9" id="KW-1015">Disulfide bond</keyword>
<dbReference type="Gene3D" id="1.10.287.770">
    <property type="entry name" value="YojJ-like"/>
    <property type="match status" value="1"/>
</dbReference>
<keyword evidence="4" id="KW-0597">Phosphoprotein</keyword>
<proteinExistence type="inferred from homology"/>
<dbReference type="PANTHER" id="PTHR21409:SF1">
    <property type="entry name" value="HEMATOPOIETIC CELL SIGNAL TRANSDUCER"/>
    <property type="match status" value="1"/>
</dbReference>
<dbReference type="GO" id="GO:0043548">
    <property type="term" value="F:phosphatidylinositol 3-kinase binding"/>
    <property type="evidence" value="ECO:0007669"/>
    <property type="project" value="InterPro"/>
</dbReference>
<keyword evidence="6" id="KW-0732">Signal</keyword>
<evidence type="ECO:0000256" key="11">
    <source>
        <dbReference type="ARBA" id="ARBA00031053"/>
    </source>
</evidence>
<dbReference type="GO" id="GO:0016020">
    <property type="term" value="C:membrane"/>
    <property type="evidence" value="ECO:0007669"/>
    <property type="project" value="UniProtKB-SubCell"/>
</dbReference>
<keyword evidence="15" id="KW-1185">Reference proteome</keyword>